<accession>A0A0U9H1K8</accession>
<evidence type="ECO:0000256" key="1">
    <source>
        <dbReference type="SAM" id="Phobius"/>
    </source>
</evidence>
<dbReference type="PANTHER" id="PTHR37804">
    <property type="entry name" value="CDAA REGULATORY PROTEIN CDAR"/>
    <property type="match status" value="1"/>
</dbReference>
<dbReference type="InterPro" id="IPR012505">
    <property type="entry name" value="YbbR"/>
</dbReference>
<dbReference type="EMBL" id="BBXV01000006">
    <property type="protein sequence ID" value="GAQ16418.1"/>
    <property type="molecule type" value="Genomic_DNA"/>
</dbReference>
<dbReference type="Gene3D" id="2.170.120.30">
    <property type="match status" value="2"/>
</dbReference>
<feature type="transmembrane region" description="Helical" evidence="1">
    <location>
        <begin position="9"/>
        <end position="26"/>
    </location>
</feature>
<evidence type="ECO:0000313" key="2">
    <source>
        <dbReference type="EMBL" id="GAQ16418.1"/>
    </source>
</evidence>
<keyword evidence="1" id="KW-0472">Membrane</keyword>
<dbReference type="RefSeq" id="WP_058949187.1">
    <property type="nucleotide sequence ID" value="NZ_BBXV01000006.1"/>
</dbReference>
<proteinExistence type="predicted"/>
<keyword evidence="1" id="KW-1133">Transmembrane helix</keyword>
<gene>
    <name evidence="2" type="ORF">OPHB3_0335</name>
</gene>
<name>A0A0U9H1K8_9BACI</name>
<reference evidence="3" key="1">
    <citation type="submission" date="2015-07" db="EMBL/GenBank/DDBJ databases">
        <title>Draft Genome Sequence of Oceanobacillus picturae Heshi-B3 that Was Isolated from Fermented Rice Bran with Aging Salted Mackerel, Which Was Named Heshiko as Traditional Fermented Seafood in Japan.</title>
        <authorList>
            <person name="Akuzawa S."/>
            <person name="Nakagawa J."/>
            <person name="Kanekatsu T."/>
            <person name="Kanesaki Y."/>
            <person name="Suzuki T."/>
        </authorList>
    </citation>
    <scope>NUCLEOTIDE SEQUENCE [LARGE SCALE GENOMIC DNA]</scope>
    <source>
        <strain evidence="3">Heshi-B3</strain>
    </source>
</reference>
<dbReference type="Proteomes" id="UP000052946">
    <property type="component" value="Unassembled WGS sequence"/>
</dbReference>
<sequence>MDNWFRSKWFVRVIALALAVLLYIFVNVETNRPTASDSTFPSQSDDAQTISDVPVEIKIDSDKYVVSGVPESVTVYMEGSPGIITPVLTNRNFEVYVDLEEYEAGEHRVEVQHTISPDIDAYIEPKQIDVVIEEKATEEFEVAVDFLNEGKLAEGYELGDYEVEPGTVTITSAKSVIERIGIVKVYVDLAGLDRSIDRREVPVNVYDSQGNPLSVNVQPENVVVTADIHNPSKTVPLSVETNGELPEGYSLTSISANVEEVEVFARSSILENIETINTEEIDLSEITESGTIEANISLPDGANVSDNKTVEVEVKLAQTKTIEALPIEVEGLGDELESAFLDPENGEINVTVSGSQEDVDGITADDFRFFIDLSDLEPGEHEVPISVEGPEGVEVVPEFEQATIEITE</sequence>
<organism evidence="2 3">
    <name type="scientific">Oceanobacillus picturae</name>
    <dbReference type="NCBI Taxonomy" id="171693"/>
    <lineage>
        <taxon>Bacteria</taxon>
        <taxon>Bacillati</taxon>
        <taxon>Bacillota</taxon>
        <taxon>Bacilli</taxon>
        <taxon>Bacillales</taxon>
        <taxon>Bacillaceae</taxon>
        <taxon>Oceanobacillus</taxon>
    </lineage>
</organism>
<dbReference type="Gene3D" id="2.170.120.40">
    <property type="entry name" value="YbbR-like domain"/>
    <property type="match status" value="2"/>
</dbReference>
<reference evidence="2 3" key="2">
    <citation type="journal article" date="2016" name="Genome Announc.">
        <title>Draft Genome Sequence of Oceanobacillus picturae Heshi-B3, Isolated from Fermented Rice Bran in a Traditional Japanese Seafood Dish.</title>
        <authorList>
            <person name="Akuzawa S."/>
            <person name="Nagaoka J."/>
            <person name="Kanekatsu M."/>
            <person name="Kanesaki Y."/>
            <person name="Suzuki T."/>
        </authorList>
    </citation>
    <scope>NUCLEOTIDE SEQUENCE [LARGE SCALE GENOMIC DNA]</scope>
    <source>
        <strain evidence="2 3">Heshi-B3</strain>
    </source>
</reference>
<dbReference type="AlphaFoldDB" id="A0A0U9H1K8"/>
<keyword evidence="1" id="KW-0812">Transmembrane</keyword>
<dbReference type="OrthoDB" id="2960905at2"/>
<dbReference type="CDD" id="cd20206">
    <property type="entry name" value="YbbR"/>
    <property type="match status" value="1"/>
</dbReference>
<protein>
    <submittedName>
        <fullName evidence="2">YbbR-like protein</fullName>
    </submittedName>
</protein>
<dbReference type="PANTHER" id="PTHR37804:SF1">
    <property type="entry name" value="CDAA REGULATORY PROTEIN CDAR"/>
    <property type="match status" value="1"/>
</dbReference>
<evidence type="ECO:0000313" key="3">
    <source>
        <dbReference type="Proteomes" id="UP000052946"/>
    </source>
</evidence>
<comment type="caution">
    <text evidence="2">The sequence shown here is derived from an EMBL/GenBank/DDBJ whole genome shotgun (WGS) entry which is preliminary data.</text>
</comment>
<dbReference type="Pfam" id="PF07949">
    <property type="entry name" value="YbbR"/>
    <property type="match status" value="4"/>
</dbReference>
<dbReference type="InterPro" id="IPR053154">
    <property type="entry name" value="c-di-AMP_regulator"/>
</dbReference>